<comment type="caution">
    <text evidence="3">The sequence shown here is derived from an EMBL/GenBank/DDBJ whole genome shotgun (WGS) entry which is preliminary data.</text>
</comment>
<dbReference type="GO" id="GO:0043531">
    <property type="term" value="F:ADP binding"/>
    <property type="evidence" value="ECO:0007669"/>
    <property type="project" value="InterPro"/>
</dbReference>
<dbReference type="SMART" id="SM00028">
    <property type="entry name" value="TPR"/>
    <property type="match status" value="3"/>
</dbReference>
<dbReference type="PROSITE" id="PS50005">
    <property type="entry name" value="TPR"/>
    <property type="match status" value="1"/>
</dbReference>
<dbReference type="PANTHER" id="PTHR47691:SF3">
    <property type="entry name" value="HTH-TYPE TRANSCRIPTIONAL REGULATOR RV0890C-RELATED"/>
    <property type="match status" value="1"/>
</dbReference>
<dbReference type="AlphaFoldDB" id="A0A7W7CIH2"/>
<sequence>MHYNKGHLSRVERGLIPSTTALAKACDTALDADGKLFQLHDVAEAKPTAGPKPAQLPAAPTTFVGRSYHLSRMTGLLGDDKHPGSVTVVAIDGTPGVGKTSLALRWAHSVRDRFPDGVLFAALDGYGPDASPASPNDVLEGFLRALGVAPDRIPAEEGHRAALYRSLLHQRRMLVVLDNAVDSRQVRPLLPGSESCVVVTTSRQRLSGLVIADAAVCITLNPLSLDEAAELIRLIVGPRRADTDPGAVASITQRCSYLPLALRIAAERLVAHPQLAVSELATDLIGEADRLNVLTTGDDDTLALRAVFSWSYRALGDGEARLFRLLSLHRGPFLSTEAVAALSGGTVSRTRRLLTRLVEAHLVEQAGPGAYRLLGLLRLYATDLAEDTDTHEVRATAVSRLVRWYLYSANSAFRVLTPHCPHLNLGAPRDGLHPWRFTDYDEATAWCETELANFTSILQAARQAGLNTECWQLAVALFGFFLLRKPWGIWLSTQLIGVEAARAAGNELAESWVLTNLGEACRQQHQLDEAQGHFERALNLSHDHPGSIGYCWGLAGIGYVAMDRKQYAAASNALAEAVMRFRASGYTYGEATALAALGDAHRGQGDLDRAMVFGKQALELFRSLGDRKAQGDTLIRLVRTATACGEFAQAHVYCADALAAHRECGDRWSEADDIQEKGNILYLGDDDLLGAQKCWRAALEIFEDIDRFKATQLRELLSQ</sequence>
<dbReference type="PANTHER" id="PTHR47691">
    <property type="entry name" value="REGULATOR-RELATED"/>
    <property type="match status" value="1"/>
</dbReference>
<keyword evidence="4" id="KW-1185">Reference proteome</keyword>
<keyword evidence="1" id="KW-0802">TPR repeat</keyword>
<dbReference type="Pfam" id="PF00931">
    <property type="entry name" value="NB-ARC"/>
    <property type="match status" value="1"/>
</dbReference>
<dbReference type="SUPFAM" id="SSF48452">
    <property type="entry name" value="TPR-like"/>
    <property type="match status" value="1"/>
</dbReference>
<feature type="repeat" description="TPR" evidence="1">
    <location>
        <begin position="511"/>
        <end position="544"/>
    </location>
</feature>
<protein>
    <submittedName>
        <fullName evidence="3">Tetratricopeptide (TPR) repeat protein</fullName>
    </submittedName>
</protein>
<feature type="domain" description="NB-ARC" evidence="2">
    <location>
        <begin position="73"/>
        <end position="240"/>
    </location>
</feature>
<evidence type="ECO:0000313" key="3">
    <source>
        <dbReference type="EMBL" id="MBB4681838.1"/>
    </source>
</evidence>
<reference evidence="3 4" key="1">
    <citation type="submission" date="2020-08" db="EMBL/GenBank/DDBJ databases">
        <title>Sequencing the genomes of 1000 actinobacteria strains.</title>
        <authorList>
            <person name="Klenk H.-P."/>
        </authorList>
    </citation>
    <scope>NUCLEOTIDE SEQUENCE [LARGE SCALE GENOMIC DNA]</scope>
    <source>
        <strain evidence="3 4">DSM 44230</strain>
    </source>
</reference>
<dbReference type="InterPro" id="IPR027417">
    <property type="entry name" value="P-loop_NTPase"/>
</dbReference>
<evidence type="ECO:0000313" key="4">
    <source>
        <dbReference type="Proteomes" id="UP000533598"/>
    </source>
</evidence>
<evidence type="ECO:0000259" key="2">
    <source>
        <dbReference type="Pfam" id="PF00931"/>
    </source>
</evidence>
<proteinExistence type="predicted"/>
<dbReference type="EMBL" id="JACHMH010000001">
    <property type="protein sequence ID" value="MBB4681838.1"/>
    <property type="molecule type" value="Genomic_DNA"/>
</dbReference>
<dbReference type="SUPFAM" id="SSF52540">
    <property type="entry name" value="P-loop containing nucleoside triphosphate hydrolases"/>
    <property type="match status" value="1"/>
</dbReference>
<organism evidence="3 4">
    <name type="scientific">Crossiella cryophila</name>
    <dbReference type="NCBI Taxonomy" id="43355"/>
    <lineage>
        <taxon>Bacteria</taxon>
        <taxon>Bacillati</taxon>
        <taxon>Actinomycetota</taxon>
        <taxon>Actinomycetes</taxon>
        <taxon>Pseudonocardiales</taxon>
        <taxon>Pseudonocardiaceae</taxon>
        <taxon>Crossiella</taxon>
    </lineage>
</organism>
<gene>
    <name evidence="3" type="ORF">HNR67_007956</name>
</gene>
<dbReference type="InterPro" id="IPR002182">
    <property type="entry name" value="NB-ARC"/>
</dbReference>
<evidence type="ECO:0000256" key="1">
    <source>
        <dbReference type="PROSITE-ProRule" id="PRU00339"/>
    </source>
</evidence>
<dbReference type="Gene3D" id="3.40.50.300">
    <property type="entry name" value="P-loop containing nucleotide triphosphate hydrolases"/>
    <property type="match status" value="1"/>
</dbReference>
<dbReference type="InterPro" id="IPR011990">
    <property type="entry name" value="TPR-like_helical_dom_sf"/>
</dbReference>
<accession>A0A7W7CIH2</accession>
<name>A0A7W7CIH2_9PSEU</name>
<dbReference type="PRINTS" id="PR00364">
    <property type="entry name" value="DISEASERSIST"/>
</dbReference>
<dbReference type="Pfam" id="PF13176">
    <property type="entry name" value="TPR_7"/>
    <property type="match status" value="1"/>
</dbReference>
<dbReference type="Proteomes" id="UP000533598">
    <property type="component" value="Unassembled WGS sequence"/>
</dbReference>
<dbReference type="InterPro" id="IPR019734">
    <property type="entry name" value="TPR_rpt"/>
</dbReference>
<dbReference type="Gene3D" id="1.25.40.10">
    <property type="entry name" value="Tetratricopeptide repeat domain"/>
    <property type="match status" value="2"/>
</dbReference>
<dbReference type="Pfam" id="PF13374">
    <property type="entry name" value="TPR_10"/>
    <property type="match status" value="1"/>
</dbReference>